<reference evidence="1" key="1">
    <citation type="submission" date="2004-02" db="EMBL/GenBank/DDBJ databases">
        <title>The genome sequence of the enterobacterial phytopathogen Erwinia carotovora subsp. atroseptica SCRI1043 and functional genomic identification of novel virulence factors.</title>
        <authorList>
            <person name="Bell K.S."/>
            <person name="Sebaihia M."/>
            <person name="Pritchard L."/>
            <person name="Holden M."/>
            <person name="Hyman L.J."/>
            <person name="Holeva M.C."/>
            <person name="Thomson N.R."/>
            <person name="Bentley S.D."/>
            <person name="Churcher C."/>
            <person name="Mungall K."/>
            <person name="Atkin R."/>
            <person name="Bason N."/>
            <person name="Brooks K."/>
            <person name="Chillingworth T."/>
            <person name="Clark K."/>
            <person name="Doggett J."/>
            <person name="Fraser A."/>
            <person name="Hance Z."/>
            <person name="Hauser H."/>
            <person name="Jagels K."/>
            <person name="Moule S."/>
            <person name="Norbertczak H."/>
            <person name="Ormond D."/>
            <person name="Price C."/>
            <person name="Quail M.A."/>
            <person name="Sanders M."/>
            <person name="Walker D."/>
            <person name="Whitehead S."/>
            <person name="Salmond G.P.C."/>
            <person name="Birch P.R.J."/>
            <person name="Barrell B.G."/>
            <person name="Parkhill J."/>
            <person name="Toth I.K."/>
        </authorList>
    </citation>
    <scope>NUCLEOTIDE SEQUENCE</scope>
    <source>
        <strain evidence="1">SCRI1043</strain>
    </source>
</reference>
<dbReference type="STRING" id="218491.ECA4484"/>
<sequence length="68" mass="7557">MERTVAEQIHDPLHHEGINRSVNYRIQLCPHNKAVLTAHTIGSLSSTHVTSLLMTFTYCAPAWSPADS</sequence>
<evidence type="ECO:0000313" key="1">
    <source>
        <dbReference type="EMBL" id="CAG77379.1"/>
    </source>
</evidence>
<dbReference type="HOGENOM" id="CLU_2790229_0_0_6"/>
<dbReference type="KEGG" id="eca:ECA4484"/>
<protein>
    <submittedName>
        <fullName evidence="1">Uncharacterized protein</fullName>
    </submittedName>
</protein>
<dbReference type="EMBL" id="BX950851">
    <property type="protein sequence ID" value="CAG77379.1"/>
    <property type="molecule type" value="Genomic_DNA"/>
</dbReference>
<organism evidence="1 2">
    <name type="scientific">Pectobacterium atrosepticum (strain SCRI 1043 / ATCC BAA-672)</name>
    <name type="common">Erwinia carotovora subsp. atroseptica</name>
    <dbReference type="NCBI Taxonomy" id="218491"/>
    <lineage>
        <taxon>Bacteria</taxon>
        <taxon>Pseudomonadati</taxon>
        <taxon>Pseudomonadota</taxon>
        <taxon>Gammaproteobacteria</taxon>
        <taxon>Enterobacterales</taxon>
        <taxon>Pectobacteriaceae</taxon>
        <taxon>Pectobacterium</taxon>
    </lineage>
</organism>
<dbReference type="AlphaFoldDB" id="Q6CYM3"/>
<gene>
    <name evidence="1" type="ordered locus">ECA4484</name>
</gene>
<keyword evidence="2" id="KW-1185">Reference proteome</keyword>
<accession>Q6CYM3</accession>
<dbReference type="Proteomes" id="UP000007966">
    <property type="component" value="Chromosome"/>
</dbReference>
<evidence type="ECO:0000313" key="2">
    <source>
        <dbReference type="Proteomes" id="UP000007966"/>
    </source>
</evidence>
<proteinExistence type="predicted"/>
<name>Q6CYM3_PECAS</name>